<dbReference type="RefSeq" id="WP_136738473.1">
    <property type="nucleotide sequence ID" value="NZ_SUMB01000002.1"/>
</dbReference>
<dbReference type="AlphaFoldDB" id="A0A4U0NQW2"/>
<keyword evidence="1" id="KW-0723">Serine/threonine-protein kinase</keyword>
<keyword evidence="4" id="KW-0547">Nucleotide-binding</keyword>
<gene>
    <name evidence="4" type="ORF">FCH28_04880</name>
</gene>
<sequence length="182" mass="19605">MTTHPAETVHDALREESHQDTWWLPGPDDFAACALSDSPRTAAEARRFTQLTLEGWRMCPTVTENTALVVSELVSNALRYGAKAQGREDRGDDEQAPHDDDRGGFTPAGSYCPAWLALTRQDTGVLCAVSDAGTGTPVLITPDPLAESGRGLRIVDELSEAWGWTQPDASGKTVWATVSTHG</sequence>
<keyword evidence="1" id="KW-0418">Kinase</keyword>
<dbReference type="SUPFAM" id="SSF55874">
    <property type="entry name" value="ATPase domain of HSP90 chaperone/DNA topoisomerase II/histidine kinase"/>
    <property type="match status" value="1"/>
</dbReference>
<dbReference type="EMBL" id="SUMB01000002">
    <property type="protein sequence ID" value="TJZ56853.1"/>
    <property type="molecule type" value="Genomic_DNA"/>
</dbReference>
<evidence type="ECO:0000313" key="4">
    <source>
        <dbReference type="EMBL" id="TJZ56853.1"/>
    </source>
</evidence>
<evidence type="ECO:0000313" key="5">
    <source>
        <dbReference type="Proteomes" id="UP000308697"/>
    </source>
</evidence>
<dbReference type="InterPro" id="IPR036890">
    <property type="entry name" value="HATPase_C_sf"/>
</dbReference>
<organism evidence="4 5">
    <name type="scientific">Streptomyces piniterrae</name>
    <dbReference type="NCBI Taxonomy" id="2571125"/>
    <lineage>
        <taxon>Bacteria</taxon>
        <taxon>Bacillati</taxon>
        <taxon>Actinomycetota</taxon>
        <taxon>Actinomycetes</taxon>
        <taxon>Kitasatosporales</taxon>
        <taxon>Streptomycetaceae</taxon>
        <taxon>Streptomyces</taxon>
    </lineage>
</organism>
<protein>
    <submittedName>
        <fullName evidence="4">ATP-binding protein</fullName>
    </submittedName>
</protein>
<evidence type="ECO:0000259" key="3">
    <source>
        <dbReference type="Pfam" id="PF13581"/>
    </source>
</evidence>
<dbReference type="GO" id="GO:0005524">
    <property type="term" value="F:ATP binding"/>
    <property type="evidence" value="ECO:0007669"/>
    <property type="project" value="UniProtKB-KW"/>
</dbReference>
<dbReference type="InterPro" id="IPR003594">
    <property type="entry name" value="HATPase_dom"/>
</dbReference>
<dbReference type="Proteomes" id="UP000308697">
    <property type="component" value="Unassembled WGS sequence"/>
</dbReference>
<name>A0A4U0NQW2_9ACTN</name>
<dbReference type="CDD" id="cd16936">
    <property type="entry name" value="HATPase_RsbW-like"/>
    <property type="match status" value="1"/>
</dbReference>
<reference evidence="4 5" key="1">
    <citation type="submission" date="2019-04" db="EMBL/GenBank/DDBJ databases">
        <title>Streptomyces piniterrae sp. nov., a heliquinomycin-producing actinomycete isolated from rhizosphere soil of Pinus yunnanensis.</title>
        <authorList>
            <person name="Zhuang X."/>
            <person name="Zhao J."/>
        </authorList>
    </citation>
    <scope>NUCLEOTIDE SEQUENCE [LARGE SCALE GENOMIC DNA]</scope>
    <source>
        <strain evidence="5">jys28</strain>
    </source>
</reference>
<dbReference type="PANTHER" id="PTHR35526:SF3">
    <property type="entry name" value="ANTI-SIGMA-F FACTOR RSBW"/>
    <property type="match status" value="1"/>
</dbReference>
<keyword evidence="5" id="KW-1185">Reference proteome</keyword>
<dbReference type="PANTHER" id="PTHR35526">
    <property type="entry name" value="ANTI-SIGMA-F FACTOR RSBW-RELATED"/>
    <property type="match status" value="1"/>
</dbReference>
<dbReference type="GO" id="GO:0004674">
    <property type="term" value="F:protein serine/threonine kinase activity"/>
    <property type="evidence" value="ECO:0007669"/>
    <property type="project" value="UniProtKB-KW"/>
</dbReference>
<feature type="region of interest" description="Disordered" evidence="2">
    <location>
        <begin position="82"/>
        <end position="105"/>
    </location>
</feature>
<dbReference type="Gene3D" id="3.30.565.10">
    <property type="entry name" value="Histidine kinase-like ATPase, C-terminal domain"/>
    <property type="match status" value="1"/>
</dbReference>
<evidence type="ECO:0000256" key="1">
    <source>
        <dbReference type="ARBA" id="ARBA00022527"/>
    </source>
</evidence>
<keyword evidence="4" id="KW-0067">ATP-binding</keyword>
<comment type="caution">
    <text evidence="4">The sequence shown here is derived from an EMBL/GenBank/DDBJ whole genome shotgun (WGS) entry which is preliminary data.</text>
</comment>
<dbReference type="Pfam" id="PF13581">
    <property type="entry name" value="HATPase_c_2"/>
    <property type="match status" value="1"/>
</dbReference>
<dbReference type="OrthoDB" id="4327509at2"/>
<proteinExistence type="predicted"/>
<feature type="domain" description="Histidine kinase/HSP90-like ATPase" evidence="3">
    <location>
        <begin position="37"/>
        <end position="177"/>
    </location>
</feature>
<dbReference type="InterPro" id="IPR050267">
    <property type="entry name" value="Anti-sigma-factor_SerPK"/>
</dbReference>
<evidence type="ECO:0000256" key="2">
    <source>
        <dbReference type="SAM" id="MobiDB-lite"/>
    </source>
</evidence>
<feature type="compositionally biased region" description="Basic and acidic residues" evidence="2">
    <location>
        <begin position="85"/>
        <end position="103"/>
    </location>
</feature>
<keyword evidence="1" id="KW-0808">Transferase</keyword>
<accession>A0A4U0NQW2</accession>